<accession>A0A1H8NLU5</accession>
<dbReference type="Pfam" id="PF06945">
    <property type="entry name" value="DUF1289"/>
    <property type="match status" value="1"/>
</dbReference>
<sequence>MSDDRTNNDPPVWRRPEVESPCVQICVIHPEERICTGCYRSIEEIARWSKMDPDERRKIMAELPDRAPRLQKRRGGRAARLRRKTPRL</sequence>
<proteinExistence type="predicted"/>
<dbReference type="InterPro" id="IPR010710">
    <property type="entry name" value="DUF1289"/>
</dbReference>
<evidence type="ECO:0008006" key="4">
    <source>
        <dbReference type="Google" id="ProtNLM"/>
    </source>
</evidence>
<dbReference type="PANTHER" id="PTHR35175">
    <property type="entry name" value="DUF1289 DOMAIN-CONTAINING PROTEIN"/>
    <property type="match status" value="1"/>
</dbReference>
<name>A0A1H8NLU5_9RHOB</name>
<gene>
    <name evidence="2" type="ORF">SAMN04490248_103253</name>
</gene>
<reference evidence="2 3" key="1">
    <citation type="submission" date="2016-10" db="EMBL/GenBank/DDBJ databases">
        <authorList>
            <person name="de Groot N.N."/>
        </authorList>
    </citation>
    <scope>NUCLEOTIDE SEQUENCE [LARGE SCALE GENOMIC DNA]</scope>
    <source>
        <strain evidence="2 3">DSM 27842</strain>
    </source>
</reference>
<dbReference type="AlphaFoldDB" id="A0A1H8NLU5"/>
<dbReference type="Proteomes" id="UP000198893">
    <property type="component" value="Unassembled WGS sequence"/>
</dbReference>
<evidence type="ECO:0000256" key="1">
    <source>
        <dbReference type="SAM" id="MobiDB-lite"/>
    </source>
</evidence>
<evidence type="ECO:0000313" key="2">
    <source>
        <dbReference type="EMBL" id="SEO30536.1"/>
    </source>
</evidence>
<dbReference type="OrthoDB" id="9811423at2"/>
<dbReference type="PANTHER" id="PTHR35175:SF2">
    <property type="entry name" value="DUF1289 DOMAIN-CONTAINING PROTEIN"/>
    <property type="match status" value="1"/>
</dbReference>
<evidence type="ECO:0000313" key="3">
    <source>
        <dbReference type="Proteomes" id="UP000198893"/>
    </source>
</evidence>
<dbReference type="RefSeq" id="WP_093115888.1">
    <property type="nucleotide sequence ID" value="NZ_FODS01000003.1"/>
</dbReference>
<protein>
    <recommendedName>
        <fullName evidence="4">DUF1289 domain-containing protein</fullName>
    </recommendedName>
</protein>
<keyword evidence="3" id="KW-1185">Reference proteome</keyword>
<organism evidence="2 3">
    <name type="scientific">Salinihabitans flavidus</name>
    <dbReference type="NCBI Taxonomy" id="569882"/>
    <lineage>
        <taxon>Bacteria</taxon>
        <taxon>Pseudomonadati</taxon>
        <taxon>Pseudomonadota</taxon>
        <taxon>Alphaproteobacteria</taxon>
        <taxon>Rhodobacterales</taxon>
        <taxon>Roseobacteraceae</taxon>
        <taxon>Salinihabitans</taxon>
    </lineage>
</organism>
<dbReference type="STRING" id="569882.SAMN04490248_103253"/>
<feature type="compositionally biased region" description="Basic residues" evidence="1">
    <location>
        <begin position="69"/>
        <end position="88"/>
    </location>
</feature>
<dbReference type="EMBL" id="FODS01000003">
    <property type="protein sequence ID" value="SEO30536.1"/>
    <property type="molecule type" value="Genomic_DNA"/>
</dbReference>
<feature type="region of interest" description="Disordered" evidence="1">
    <location>
        <begin position="66"/>
        <end position="88"/>
    </location>
</feature>